<evidence type="ECO:0000313" key="2">
    <source>
        <dbReference type="Proteomes" id="UP000648182"/>
    </source>
</evidence>
<name>A0ABR8VQL2_9BACI</name>
<proteinExistence type="predicted"/>
<dbReference type="EMBL" id="JACSPV010000045">
    <property type="protein sequence ID" value="MBD8007058.1"/>
    <property type="molecule type" value="Genomic_DNA"/>
</dbReference>
<protein>
    <submittedName>
        <fullName evidence="1">Uncharacterized protein</fullName>
    </submittedName>
</protein>
<gene>
    <name evidence="1" type="ORF">H9631_18495</name>
</gene>
<evidence type="ECO:0000313" key="1">
    <source>
        <dbReference type="EMBL" id="MBD8007058.1"/>
    </source>
</evidence>
<organism evidence="1 2">
    <name type="scientific">Bacillus norwichensis</name>
    <dbReference type="NCBI Taxonomy" id="2762217"/>
    <lineage>
        <taxon>Bacteria</taxon>
        <taxon>Bacillati</taxon>
        <taxon>Bacillota</taxon>
        <taxon>Bacilli</taxon>
        <taxon>Bacillales</taxon>
        <taxon>Bacillaceae</taxon>
        <taxon>Bacillus</taxon>
    </lineage>
</organism>
<dbReference type="Gene3D" id="6.20.140.10">
    <property type="match status" value="1"/>
</dbReference>
<accession>A0ABR8VQL2</accession>
<reference evidence="1 2" key="1">
    <citation type="submission" date="2020-08" db="EMBL/GenBank/DDBJ databases">
        <title>A Genomic Blueprint of the Chicken Gut Microbiome.</title>
        <authorList>
            <person name="Gilroy R."/>
            <person name="Ravi A."/>
            <person name="Getino M."/>
            <person name="Pursley I."/>
            <person name="Horton D.L."/>
            <person name="Alikhan N.-F."/>
            <person name="Baker D."/>
            <person name="Gharbi K."/>
            <person name="Hall N."/>
            <person name="Watson M."/>
            <person name="Adriaenssens E.M."/>
            <person name="Foster-Nyarko E."/>
            <person name="Jarju S."/>
            <person name="Secka A."/>
            <person name="Antonio M."/>
            <person name="Oren A."/>
            <person name="Chaudhuri R."/>
            <person name="La Ragione R.M."/>
            <person name="Hildebrand F."/>
            <person name="Pallen M.J."/>
        </authorList>
    </citation>
    <scope>NUCLEOTIDE SEQUENCE [LARGE SCALE GENOMIC DNA]</scope>
    <source>
        <strain evidence="1 2">Sa1BUA2</strain>
    </source>
</reference>
<dbReference type="Proteomes" id="UP000648182">
    <property type="component" value="Unassembled WGS sequence"/>
</dbReference>
<keyword evidence="2" id="KW-1185">Reference proteome</keyword>
<sequence length="89" mass="10247">MEEQARELRRIRITLIFLVIVTLISGGNSDVSVNYPDDDFEGAPQQNVIQLGDGRFGMIIDGEYMEIYEYDAEKNKIKKISDIYLNELD</sequence>
<dbReference type="RefSeq" id="WP_191815465.1">
    <property type="nucleotide sequence ID" value="NZ_JACSPV010000045.1"/>
</dbReference>
<comment type="caution">
    <text evidence="1">The sequence shown here is derived from an EMBL/GenBank/DDBJ whole genome shotgun (WGS) entry which is preliminary data.</text>
</comment>